<reference evidence="2" key="1">
    <citation type="submission" date="2022-11" db="UniProtKB">
        <authorList>
            <consortium name="WormBaseParasite"/>
        </authorList>
    </citation>
    <scope>IDENTIFICATION</scope>
</reference>
<accession>A0AC34GMK1</accession>
<protein>
    <submittedName>
        <fullName evidence="2">Uncharacterized protein</fullName>
    </submittedName>
</protein>
<evidence type="ECO:0000313" key="1">
    <source>
        <dbReference type="Proteomes" id="UP000887579"/>
    </source>
</evidence>
<sequence>MISVKGFFKAASIERSDAASASAASEKRKTTLTKQSESFTESSSMTETMESSYQYSEAQDSETLWNVTKSSESSKKKLLVEDEISESLESESLAMSDITTQRQRDISRMETLKKILDSTTINEVLNSDADERGLTLDELQQTFGIREGERGSKMRKSRESGE</sequence>
<organism evidence="1 2">
    <name type="scientific">Panagrolaimus sp. ES5</name>
    <dbReference type="NCBI Taxonomy" id="591445"/>
    <lineage>
        <taxon>Eukaryota</taxon>
        <taxon>Metazoa</taxon>
        <taxon>Ecdysozoa</taxon>
        <taxon>Nematoda</taxon>
        <taxon>Chromadorea</taxon>
        <taxon>Rhabditida</taxon>
        <taxon>Tylenchina</taxon>
        <taxon>Panagrolaimomorpha</taxon>
        <taxon>Panagrolaimoidea</taxon>
        <taxon>Panagrolaimidae</taxon>
        <taxon>Panagrolaimus</taxon>
    </lineage>
</organism>
<evidence type="ECO:0000313" key="2">
    <source>
        <dbReference type="WBParaSite" id="ES5_v2.g30866.t1"/>
    </source>
</evidence>
<proteinExistence type="predicted"/>
<dbReference type="Proteomes" id="UP000887579">
    <property type="component" value="Unplaced"/>
</dbReference>
<dbReference type="WBParaSite" id="ES5_v2.g30866.t1">
    <property type="protein sequence ID" value="ES5_v2.g30866.t1"/>
    <property type="gene ID" value="ES5_v2.g30866"/>
</dbReference>
<name>A0AC34GMK1_9BILA</name>